<accession>A0ABR0E1L0</accession>
<dbReference type="EMBL" id="JAXOVC010000012">
    <property type="protein sequence ID" value="KAK4495086.1"/>
    <property type="molecule type" value="Genomic_DNA"/>
</dbReference>
<protein>
    <submittedName>
        <fullName evidence="1">Uncharacterized protein</fullName>
    </submittedName>
</protein>
<proteinExistence type="predicted"/>
<dbReference type="Proteomes" id="UP001305779">
    <property type="component" value="Unassembled WGS sequence"/>
</dbReference>
<sequence length="104" mass="12125">MPPARRAYSRRNVRGRGYAQRGYRSNGELYFQLKRNYAHFSRQMEVNENESISELIRMMFWSIEGEDPGQLPEGLNFAFVLRRQLLSPSDDMVKTLFDGGETVS</sequence>
<evidence type="ECO:0000313" key="2">
    <source>
        <dbReference type="Proteomes" id="UP001305779"/>
    </source>
</evidence>
<evidence type="ECO:0000313" key="1">
    <source>
        <dbReference type="EMBL" id="KAK4495086.1"/>
    </source>
</evidence>
<organism evidence="1 2">
    <name type="scientific">Zasmidium cellare</name>
    <name type="common">Wine cellar mold</name>
    <name type="synonym">Racodium cellare</name>
    <dbReference type="NCBI Taxonomy" id="395010"/>
    <lineage>
        <taxon>Eukaryota</taxon>
        <taxon>Fungi</taxon>
        <taxon>Dikarya</taxon>
        <taxon>Ascomycota</taxon>
        <taxon>Pezizomycotina</taxon>
        <taxon>Dothideomycetes</taxon>
        <taxon>Dothideomycetidae</taxon>
        <taxon>Mycosphaerellales</taxon>
        <taxon>Mycosphaerellaceae</taxon>
        <taxon>Zasmidium</taxon>
    </lineage>
</organism>
<reference evidence="1 2" key="1">
    <citation type="journal article" date="2023" name="G3 (Bethesda)">
        <title>A chromosome-level genome assembly of Zasmidium syzygii isolated from banana leaves.</title>
        <authorList>
            <person name="van Westerhoven A.C."/>
            <person name="Mehrabi R."/>
            <person name="Talebi R."/>
            <person name="Steentjes M.B.F."/>
            <person name="Corcolon B."/>
            <person name="Chong P.A."/>
            <person name="Kema G.H.J."/>
            <person name="Seidl M.F."/>
        </authorList>
    </citation>
    <scope>NUCLEOTIDE SEQUENCE [LARGE SCALE GENOMIC DNA]</scope>
    <source>
        <strain evidence="1 2">P124</strain>
    </source>
</reference>
<comment type="caution">
    <text evidence="1">The sequence shown here is derived from an EMBL/GenBank/DDBJ whole genome shotgun (WGS) entry which is preliminary data.</text>
</comment>
<name>A0ABR0E1L0_ZASCE</name>
<keyword evidence="2" id="KW-1185">Reference proteome</keyword>
<gene>
    <name evidence="1" type="ORF">PRZ48_013413</name>
</gene>